<protein>
    <submittedName>
        <fullName evidence="1">Uncharacterized protein</fullName>
    </submittedName>
</protein>
<dbReference type="AlphaFoldDB" id="A0A9D3URI1"/>
<reference evidence="1 2" key="1">
    <citation type="journal article" date="2021" name="Plant Biotechnol. J.">
        <title>Multi-omics assisted identification of the key and species-specific regulatory components of drought-tolerant mechanisms in Gossypium stocksii.</title>
        <authorList>
            <person name="Yu D."/>
            <person name="Ke L."/>
            <person name="Zhang D."/>
            <person name="Wu Y."/>
            <person name="Sun Y."/>
            <person name="Mei J."/>
            <person name="Sun J."/>
            <person name="Sun Y."/>
        </authorList>
    </citation>
    <scope>NUCLEOTIDE SEQUENCE [LARGE SCALE GENOMIC DNA]</scope>
    <source>
        <strain evidence="2">cv. E1</strain>
        <tissue evidence="1">Leaf</tissue>
    </source>
</reference>
<gene>
    <name evidence="1" type="ORF">J1N35_034181</name>
</gene>
<dbReference type="Proteomes" id="UP000828251">
    <property type="component" value="Unassembled WGS sequence"/>
</dbReference>
<accession>A0A9D3URI1</accession>
<keyword evidence="2" id="KW-1185">Reference proteome</keyword>
<dbReference type="EMBL" id="JAIQCV010000010">
    <property type="protein sequence ID" value="KAH1056116.1"/>
    <property type="molecule type" value="Genomic_DNA"/>
</dbReference>
<comment type="caution">
    <text evidence="1">The sequence shown here is derived from an EMBL/GenBank/DDBJ whole genome shotgun (WGS) entry which is preliminary data.</text>
</comment>
<evidence type="ECO:0000313" key="2">
    <source>
        <dbReference type="Proteomes" id="UP000828251"/>
    </source>
</evidence>
<sequence length="154" mass="16835">MGETLQSRCSEYIKQREHSLLKSESRSVNVLKCVQTYRFVRFVKGVIRVNAGGSQEHVSDASLESIGFGIARSILGQACFVWRPNVLLLLCVDFVSCSISKMGYLLGSSYLATNTCLILASDLKVLDCIAINQGFGLVSGSLDFVDRCVTVPCI</sequence>
<proteinExistence type="predicted"/>
<name>A0A9D3URI1_9ROSI</name>
<organism evidence="1 2">
    <name type="scientific">Gossypium stocksii</name>
    <dbReference type="NCBI Taxonomy" id="47602"/>
    <lineage>
        <taxon>Eukaryota</taxon>
        <taxon>Viridiplantae</taxon>
        <taxon>Streptophyta</taxon>
        <taxon>Embryophyta</taxon>
        <taxon>Tracheophyta</taxon>
        <taxon>Spermatophyta</taxon>
        <taxon>Magnoliopsida</taxon>
        <taxon>eudicotyledons</taxon>
        <taxon>Gunneridae</taxon>
        <taxon>Pentapetalae</taxon>
        <taxon>rosids</taxon>
        <taxon>malvids</taxon>
        <taxon>Malvales</taxon>
        <taxon>Malvaceae</taxon>
        <taxon>Malvoideae</taxon>
        <taxon>Gossypium</taxon>
    </lineage>
</organism>
<evidence type="ECO:0000313" key="1">
    <source>
        <dbReference type="EMBL" id="KAH1056116.1"/>
    </source>
</evidence>